<keyword evidence="3" id="KW-1185">Reference proteome</keyword>
<accession>D2B573</accession>
<dbReference type="Gene3D" id="3.40.710.10">
    <property type="entry name" value="DD-peptidase/beta-lactamase superfamily"/>
    <property type="match status" value="1"/>
</dbReference>
<organism evidence="2 3">
    <name type="scientific">Streptosporangium roseum (strain ATCC 12428 / DSM 43021 / JCM 3005 / KCTC 9067 / NCIMB 10171 / NRRL 2505 / NI 9100)</name>
    <dbReference type="NCBI Taxonomy" id="479432"/>
    <lineage>
        <taxon>Bacteria</taxon>
        <taxon>Bacillati</taxon>
        <taxon>Actinomycetota</taxon>
        <taxon>Actinomycetes</taxon>
        <taxon>Streptosporangiales</taxon>
        <taxon>Streptosporangiaceae</taxon>
        <taxon>Streptosporangium</taxon>
    </lineage>
</organism>
<dbReference type="KEGG" id="sro:Sros_4765"/>
<dbReference type="HOGENOM" id="CLU_020027_2_3_11"/>
<feature type="domain" description="Beta-lactamase-related" evidence="1">
    <location>
        <begin position="162"/>
        <end position="486"/>
    </location>
</feature>
<dbReference type="InterPro" id="IPR029058">
    <property type="entry name" value="AB_hydrolase_fold"/>
</dbReference>
<proteinExistence type="predicted"/>
<dbReference type="PANTHER" id="PTHR46825:SF7">
    <property type="entry name" value="D-ALANYL-D-ALANINE CARBOXYPEPTIDASE"/>
    <property type="match status" value="1"/>
</dbReference>
<dbReference type="RefSeq" id="WP_012891336.1">
    <property type="nucleotide sequence ID" value="NC_013595.1"/>
</dbReference>
<dbReference type="Proteomes" id="UP000002029">
    <property type="component" value="Chromosome"/>
</dbReference>
<gene>
    <name evidence="2" type="ordered locus">Sros_4765</name>
</gene>
<dbReference type="InterPro" id="IPR012338">
    <property type="entry name" value="Beta-lactam/transpept-like"/>
</dbReference>
<evidence type="ECO:0000259" key="1">
    <source>
        <dbReference type="Pfam" id="PF00144"/>
    </source>
</evidence>
<name>D2B573_STRRD</name>
<dbReference type="STRING" id="479432.Sros_4765"/>
<dbReference type="InterPro" id="IPR001466">
    <property type="entry name" value="Beta-lactam-related"/>
</dbReference>
<sequence>MDDQIHPDHTLRLVARLIAADEDVELLIVPGAEHQFIDCLLYVRKRAWDFLVRELMGAQPPANHPAPPPIDPESLGEIFARARHRRRGTMKTQSPSAITATRARTDSVHRRPVILGKIFRRVAVPALAAALLAGAATPAVATADSSAAVSEAAAGQDRPELQKAIQEIVDLGLAGLQLRVHDERGEWVGSAGVRKLGQSAKPPTNGRFWTGSAIKPLTATLVLQLVAEGKIGLDAPVAGYLPKLGLDRRITVRMMLQHTTGLFNYTGDFYDGKYVPGIPGKGKEWLDNRFHSYQPEELVRLALSKPPKFAPGTDQDYANTNYTLALLLIEKVTGRSYAQEMKRRILRPLGMRNTVVPGDRTQLPGPHAHGYFRYQDAGQWKVVDVSRQNPSLLAGAGALISTTQDLQTFISALMGGKLLPAPLLAEMRKPYGKLGYGLGLFVQDLGPNCGGTVFQHNGSPPEGYGALMYSSPDGKKTLTASMTTGDAAVDPAALYPKLVDRLLKEVFCGGKAAG</sequence>
<dbReference type="SUPFAM" id="SSF53474">
    <property type="entry name" value="alpha/beta-Hydrolases"/>
    <property type="match status" value="1"/>
</dbReference>
<dbReference type="EMBL" id="CP001814">
    <property type="protein sequence ID" value="ACZ87597.1"/>
    <property type="molecule type" value="Genomic_DNA"/>
</dbReference>
<dbReference type="Pfam" id="PF00144">
    <property type="entry name" value="Beta-lactamase"/>
    <property type="match status" value="1"/>
</dbReference>
<dbReference type="PANTHER" id="PTHR46825">
    <property type="entry name" value="D-ALANYL-D-ALANINE-CARBOXYPEPTIDASE/ENDOPEPTIDASE AMPH"/>
    <property type="match status" value="1"/>
</dbReference>
<dbReference type="eggNOG" id="COG1680">
    <property type="taxonomic scope" value="Bacteria"/>
</dbReference>
<evidence type="ECO:0000313" key="2">
    <source>
        <dbReference type="EMBL" id="ACZ87597.1"/>
    </source>
</evidence>
<reference evidence="2 3" key="1">
    <citation type="journal article" date="2010" name="Stand. Genomic Sci.">
        <title>Complete genome sequence of Streptosporangium roseum type strain (NI 9100).</title>
        <authorList>
            <person name="Nolan M."/>
            <person name="Sikorski J."/>
            <person name="Jando M."/>
            <person name="Lucas S."/>
            <person name="Lapidus A."/>
            <person name="Glavina Del Rio T."/>
            <person name="Chen F."/>
            <person name="Tice H."/>
            <person name="Pitluck S."/>
            <person name="Cheng J.F."/>
            <person name="Chertkov O."/>
            <person name="Sims D."/>
            <person name="Meincke L."/>
            <person name="Brettin T."/>
            <person name="Han C."/>
            <person name="Detter J.C."/>
            <person name="Bruce D."/>
            <person name="Goodwin L."/>
            <person name="Land M."/>
            <person name="Hauser L."/>
            <person name="Chang Y.J."/>
            <person name="Jeffries C.D."/>
            <person name="Ivanova N."/>
            <person name="Mavromatis K."/>
            <person name="Mikhailova N."/>
            <person name="Chen A."/>
            <person name="Palaniappan K."/>
            <person name="Chain P."/>
            <person name="Rohde M."/>
            <person name="Goker M."/>
            <person name="Bristow J."/>
            <person name="Eisen J.A."/>
            <person name="Markowitz V."/>
            <person name="Hugenholtz P."/>
            <person name="Kyrpides N.C."/>
            <person name="Klenk H.P."/>
        </authorList>
    </citation>
    <scope>NUCLEOTIDE SEQUENCE [LARGE SCALE GENOMIC DNA]</scope>
    <source>
        <strain evidence="3">ATCC 12428 / DSM 43021 / JCM 3005 / NI 9100</strain>
    </source>
</reference>
<evidence type="ECO:0000313" key="3">
    <source>
        <dbReference type="Proteomes" id="UP000002029"/>
    </source>
</evidence>
<dbReference type="InterPro" id="IPR050491">
    <property type="entry name" value="AmpC-like"/>
</dbReference>
<dbReference type="AlphaFoldDB" id="D2B573"/>
<protein>
    <submittedName>
        <fullName evidence="2">Beta-lactamase class C and other penicillin binding protein-like protein</fullName>
    </submittedName>
</protein>
<dbReference type="SUPFAM" id="SSF56601">
    <property type="entry name" value="beta-lactamase/transpeptidase-like"/>
    <property type="match status" value="1"/>
</dbReference>